<dbReference type="OrthoDB" id="6776451at2759"/>
<dbReference type="EMBL" id="JABSTR010000009">
    <property type="protein sequence ID" value="KAH9378900.1"/>
    <property type="molecule type" value="Genomic_DNA"/>
</dbReference>
<proteinExistence type="predicted"/>
<evidence type="ECO:0000313" key="1">
    <source>
        <dbReference type="EMBL" id="KAH9378900.1"/>
    </source>
</evidence>
<comment type="caution">
    <text evidence="1">The sequence shown here is derived from an EMBL/GenBank/DDBJ whole genome shotgun (WGS) entry which is preliminary data.</text>
</comment>
<sequence length="115" mass="13397">MQSDDHQKPLRNVSPFAVARELRNLLGPRFRVKKLPTDEFLVEVQKKFQSDDLISMKELVTHKVHVTAHRTLNTRLEVESDEDLIDVSEDEIPEGFKEEQTKCHCSAKNKDLQDR</sequence>
<organism evidence="1 2">
    <name type="scientific">Haemaphysalis longicornis</name>
    <name type="common">Bush tick</name>
    <dbReference type="NCBI Taxonomy" id="44386"/>
    <lineage>
        <taxon>Eukaryota</taxon>
        <taxon>Metazoa</taxon>
        <taxon>Ecdysozoa</taxon>
        <taxon>Arthropoda</taxon>
        <taxon>Chelicerata</taxon>
        <taxon>Arachnida</taxon>
        <taxon>Acari</taxon>
        <taxon>Parasitiformes</taxon>
        <taxon>Ixodida</taxon>
        <taxon>Ixodoidea</taxon>
        <taxon>Ixodidae</taxon>
        <taxon>Haemaphysalinae</taxon>
        <taxon>Haemaphysalis</taxon>
    </lineage>
</organism>
<dbReference type="AlphaFoldDB" id="A0A9J6GX98"/>
<name>A0A9J6GX98_HAELO</name>
<dbReference type="VEuPathDB" id="VectorBase:HLOH_063830"/>
<keyword evidence="2" id="KW-1185">Reference proteome</keyword>
<dbReference type="Proteomes" id="UP000821853">
    <property type="component" value="Unassembled WGS sequence"/>
</dbReference>
<protein>
    <submittedName>
        <fullName evidence="1">Uncharacterized protein</fullName>
    </submittedName>
</protein>
<reference evidence="1 2" key="1">
    <citation type="journal article" date="2020" name="Cell">
        <title>Large-Scale Comparative Analyses of Tick Genomes Elucidate Their Genetic Diversity and Vector Capacities.</title>
        <authorList>
            <consortium name="Tick Genome and Microbiome Consortium (TIGMIC)"/>
            <person name="Jia N."/>
            <person name="Wang J."/>
            <person name="Shi W."/>
            <person name="Du L."/>
            <person name="Sun Y."/>
            <person name="Zhan W."/>
            <person name="Jiang J.F."/>
            <person name="Wang Q."/>
            <person name="Zhang B."/>
            <person name="Ji P."/>
            <person name="Bell-Sakyi L."/>
            <person name="Cui X.M."/>
            <person name="Yuan T.T."/>
            <person name="Jiang B.G."/>
            <person name="Yang W.F."/>
            <person name="Lam T.T."/>
            <person name="Chang Q.C."/>
            <person name="Ding S.J."/>
            <person name="Wang X.J."/>
            <person name="Zhu J.G."/>
            <person name="Ruan X.D."/>
            <person name="Zhao L."/>
            <person name="Wei J.T."/>
            <person name="Ye R.Z."/>
            <person name="Que T.C."/>
            <person name="Du C.H."/>
            <person name="Zhou Y.H."/>
            <person name="Cheng J.X."/>
            <person name="Dai P.F."/>
            <person name="Guo W.B."/>
            <person name="Han X.H."/>
            <person name="Huang E.J."/>
            <person name="Li L.F."/>
            <person name="Wei W."/>
            <person name="Gao Y.C."/>
            <person name="Liu J.Z."/>
            <person name="Shao H.Z."/>
            <person name="Wang X."/>
            <person name="Wang C.C."/>
            <person name="Yang T.C."/>
            <person name="Huo Q.B."/>
            <person name="Li W."/>
            <person name="Chen H.Y."/>
            <person name="Chen S.E."/>
            <person name="Zhou L.G."/>
            <person name="Ni X.B."/>
            <person name="Tian J.H."/>
            <person name="Sheng Y."/>
            <person name="Liu T."/>
            <person name="Pan Y.S."/>
            <person name="Xia L.Y."/>
            <person name="Li J."/>
            <person name="Zhao F."/>
            <person name="Cao W.C."/>
        </authorList>
    </citation>
    <scope>NUCLEOTIDE SEQUENCE [LARGE SCALE GENOMIC DNA]</scope>
    <source>
        <strain evidence="1">HaeL-2018</strain>
    </source>
</reference>
<accession>A0A9J6GX98</accession>
<evidence type="ECO:0000313" key="2">
    <source>
        <dbReference type="Proteomes" id="UP000821853"/>
    </source>
</evidence>
<gene>
    <name evidence="1" type="ORF">HPB48_018250</name>
</gene>